<organism evidence="10 11">
    <name type="scientific">Penicillium brasilianum</name>
    <dbReference type="NCBI Taxonomy" id="104259"/>
    <lineage>
        <taxon>Eukaryota</taxon>
        <taxon>Fungi</taxon>
        <taxon>Dikarya</taxon>
        <taxon>Ascomycota</taxon>
        <taxon>Pezizomycotina</taxon>
        <taxon>Eurotiomycetes</taxon>
        <taxon>Eurotiomycetidae</taxon>
        <taxon>Eurotiales</taxon>
        <taxon>Aspergillaceae</taxon>
        <taxon>Penicillium</taxon>
    </lineage>
</organism>
<dbReference type="PANTHER" id="PTHR33577">
    <property type="entry name" value="STERIGMATOCYSTIN BIOSYNTHESIS PEROXIDASE STCC-RELATED"/>
    <property type="match status" value="1"/>
</dbReference>
<comment type="caution">
    <text evidence="10">The sequence shown here is derived from an EMBL/GenBank/DDBJ whole genome shotgun (WGS) entry which is preliminary data.</text>
</comment>
<gene>
    <name evidence="10" type="ORF">PEBR_07415</name>
</gene>
<name>A0A1S9RVU3_PENBI</name>
<evidence type="ECO:0000256" key="6">
    <source>
        <dbReference type="ARBA" id="ARBA00023004"/>
    </source>
</evidence>
<evidence type="ECO:0000256" key="7">
    <source>
        <dbReference type="ARBA" id="ARBA00025795"/>
    </source>
</evidence>
<dbReference type="InterPro" id="IPR000028">
    <property type="entry name" value="Chloroperoxidase"/>
</dbReference>
<feature type="region of interest" description="Disordered" evidence="8">
    <location>
        <begin position="1"/>
        <end position="25"/>
    </location>
</feature>
<feature type="domain" description="Heme haloperoxidase family profile" evidence="9">
    <location>
        <begin position="9"/>
        <end position="231"/>
    </location>
</feature>
<comment type="cofactor">
    <cofactor evidence="1">
        <name>heme b</name>
        <dbReference type="ChEBI" id="CHEBI:60344"/>
    </cofactor>
</comment>
<dbReference type="AlphaFoldDB" id="A0A1S9RVU3"/>
<evidence type="ECO:0000256" key="8">
    <source>
        <dbReference type="SAM" id="MobiDB-lite"/>
    </source>
</evidence>
<protein>
    <submittedName>
        <fullName evidence="10">Peroxidase</fullName>
    </submittedName>
</protein>
<dbReference type="EMBL" id="LJBN01000104">
    <property type="protein sequence ID" value="OOQ89663.1"/>
    <property type="molecule type" value="Genomic_DNA"/>
</dbReference>
<dbReference type="Pfam" id="PF01328">
    <property type="entry name" value="Peroxidase_2"/>
    <property type="match status" value="1"/>
</dbReference>
<keyword evidence="3" id="KW-0349">Heme</keyword>
<evidence type="ECO:0000256" key="4">
    <source>
        <dbReference type="ARBA" id="ARBA00022723"/>
    </source>
</evidence>
<evidence type="ECO:0000259" key="9">
    <source>
        <dbReference type="PROSITE" id="PS51405"/>
    </source>
</evidence>
<dbReference type="Gene3D" id="1.10.489.10">
    <property type="entry name" value="Chloroperoxidase-like"/>
    <property type="match status" value="1"/>
</dbReference>
<dbReference type="InterPro" id="IPR036851">
    <property type="entry name" value="Chloroperoxidase-like_sf"/>
</dbReference>
<dbReference type="SUPFAM" id="SSF47571">
    <property type="entry name" value="Cloroperoxidase"/>
    <property type="match status" value="1"/>
</dbReference>
<keyword evidence="6" id="KW-0408">Iron</keyword>
<reference evidence="11" key="1">
    <citation type="submission" date="2015-09" db="EMBL/GenBank/DDBJ databases">
        <authorList>
            <person name="Fill T.P."/>
            <person name="Baretta J.F."/>
            <person name="de Almeida L.G."/>
            <person name="Rocha M."/>
            <person name="de Souza D.H."/>
            <person name="Malavazi I."/>
            <person name="Cerdeira L.T."/>
            <person name="Hong H."/>
            <person name="Samborskyy M."/>
            <person name="de Vasconcelos A.T."/>
            <person name="Leadlay P."/>
            <person name="Rodrigues-Filho E."/>
        </authorList>
    </citation>
    <scope>NUCLEOTIDE SEQUENCE [LARGE SCALE GENOMIC DNA]</scope>
    <source>
        <strain evidence="11">LaBioMMi 136</strain>
    </source>
</reference>
<evidence type="ECO:0000256" key="1">
    <source>
        <dbReference type="ARBA" id="ARBA00001970"/>
    </source>
</evidence>
<dbReference type="GO" id="GO:0046872">
    <property type="term" value="F:metal ion binding"/>
    <property type="evidence" value="ECO:0007669"/>
    <property type="project" value="UniProtKB-KW"/>
</dbReference>
<evidence type="ECO:0000256" key="3">
    <source>
        <dbReference type="ARBA" id="ARBA00022617"/>
    </source>
</evidence>
<comment type="similarity">
    <text evidence="7">Belongs to the chloroperoxidase family.</text>
</comment>
<dbReference type="PANTHER" id="PTHR33577:SF9">
    <property type="entry name" value="PEROXIDASE STCC"/>
    <property type="match status" value="1"/>
</dbReference>
<proteinExistence type="inferred from homology"/>
<evidence type="ECO:0000256" key="2">
    <source>
        <dbReference type="ARBA" id="ARBA00022559"/>
    </source>
</evidence>
<evidence type="ECO:0000313" key="10">
    <source>
        <dbReference type="EMBL" id="OOQ89663.1"/>
    </source>
</evidence>
<evidence type="ECO:0000256" key="5">
    <source>
        <dbReference type="ARBA" id="ARBA00023002"/>
    </source>
</evidence>
<keyword evidence="4" id="KW-0479">Metal-binding</keyword>
<accession>A0A1S9RVU3</accession>
<keyword evidence="2 10" id="KW-0575">Peroxidase</keyword>
<keyword evidence="5" id="KW-0560">Oxidoreductase</keyword>
<dbReference type="Proteomes" id="UP000190744">
    <property type="component" value="Unassembled WGS sequence"/>
</dbReference>
<dbReference type="PROSITE" id="PS51405">
    <property type="entry name" value="HEME_HALOPEROXIDASE"/>
    <property type="match status" value="1"/>
</dbReference>
<sequence>MPSPSQGLGKGEYRPAAQGDLRSPCPALNALANHGLIPRDGRRNITPDDLKDALQYIGVGFDIRHTLVKRAFKVHDETSHVGLRNPGQVNEAGIPVLDLDQTGRPHAVEHDVSLSREDRALGDCIKPDPDLVDSLILYPGNKESLTISDLGRFRKRRHAEQKAKNSELSFDSTKHKVACGEAAIFQSVFGKGVFYNLPTKYLKAMFQEERLPYKEGWRPRWIPVMFPELLVLQLVISHYASLT</sequence>
<evidence type="ECO:0000313" key="11">
    <source>
        <dbReference type="Proteomes" id="UP000190744"/>
    </source>
</evidence>
<dbReference type="GO" id="GO:0004601">
    <property type="term" value="F:peroxidase activity"/>
    <property type="evidence" value="ECO:0007669"/>
    <property type="project" value="UniProtKB-KW"/>
</dbReference>